<dbReference type="Pfam" id="PF04720">
    <property type="entry name" value="PDDEXK_6"/>
    <property type="match status" value="1"/>
</dbReference>
<dbReference type="EMBL" id="BAABME010006086">
    <property type="protein sequence ID" value="GAA0167409.1"/>
    <property type="molecule type" value="Genomic_DNA"/>
</dbReference>
<feature type="region of interest" description="Disordered" evidence="1">
    <location>
        <begin position="31"/>
        <end position="50"/>
    </location>
</feature>
<reference evidence="2 3" key="1">
    <citation type="submission" date="2024-01" db="EMBL/GenBank/DDBJ databases">
        <title>The complete chloroplast genome sequence of Lithospermum erythrorhizon: insights into the phylogenetic relationship among Boraginaceae species and the maternal lineages of purple gromwells.</title>
        <authorList>
            <person name="Okada T."/>
            <person name="Watanabe K."/>
        </authorList>
    </citation>
    <scope>NUCLEOTIDE SEQUENCE [LARGE SCALE GENOMIC DNA]</scope>
</reference>
<dbReference type="AlphaFoldDB" id="A0AAV3QUT5"/>
<sequence length="302" mass="33927">MTSNYSRKKRITDPFDDEAKARFFGLFEPGSVSSGSEHSSHKFDEDNASSPSLSNLMYGVLLDNETVMPADSKSSEQLDYDSAGAIHELKLILAREKHSDKFKDVLRANVLKATDLFPCSEINNNSSLRRNVMSYLRNLGYNAAICKTKWETCGGLNAGNYEFIDVVRSVSSGSISIRYFIDVDFVSEFQLARPTNSYEEILKALPKVFVDKDEELKQILRVVSDGGRWSLKSSGLIIPPWRKHRFMQQKYFGPFKRTINVFPAAFGYVPPCNKVVAVKCRALGFGDGDGNGRLFPEATRTR</sequence>
<dbReference type="PANTHER" id="PTHR31579">
    <property type="entry name" value="OS03G0796600 PROTEIN"/>
    <property type="match status" value="1"/>
</dbReference>
<gene>
    <name evidence="2" type="ORF">LIER_22350</name>
</gene>
<dbReference type="NCBIfam" id="TIGR01615">
    <property type="entry name" value="A_thal_3542"/>
    <property type="match status" value="1"/>
</dbReference>
<proteinExistence type="predicted"/>
<evidence type="ECO:0000313" key="2">
    <source>
        <dbReference type="EMBL" id="GAA0167409.1"/>
    </source>
</evidence>
<dbReference type="Proteomes" id="UP001454036">
    <property type="component" value="Unassembled WGS sequence"/>
</dbReference>
<evidence type="ECO:0000313" key="3">
    <source>
        <dbReference type="Proteomes" id="UP001454036"/>
    </source>
</evidence>
<name>A0AAV3QUT5_LITER</name>
<accession>A0AAV3QUT5</accession>
<dbReference type="InterPro" id="IPR006502">
    <property type="entry name" value="PDDEXK-like"/>
</dbReference>
<dbReference type="PANTHER" id="PTHR31579:SF84">
    <property type="entry name" value="F21O3.6 PROTEIN"/>
    <property type="match status" value="1"/>
</dbReference>
<keyword evidence="3" id="KW-1185">Reference proteome</keyword>
<comment type="caution">
    <text evidence="2">The sequence shown here is derived from an EMBL/GenBank/DDBJ whole genome shotgun (WGS) entry which is preliminary data.</text>
</comment>
<protein>
    <submittedName>
        <fullName evidence="2">Uncharacterized protein</fullName>
    </submittedName>
</protein>
<organism evidence="2 3">
    <name type="scientific">Lithospermum erythrorhizon</name>
    <name type="common">Purple gromwell</name>
    <name type="synonym">Lithospermum officinale var. erythrorhizon</name>
    <dbReference type="NCBI Taxonomy" id="34254"/>
    <lineage>
        <taxon>Eukaryota</taxon>
        <taxon>Viridiplantae</taxon>
        <taxon>Streptophyta</taxon>
        <taxon>Embryophyta</taxon>
        <taxon>Tracheophyta</taxon>
        <taxon>Spermatophyta</taxon>
        <taxon>Magnoliopsida</taxon>
        <taxon>eudicotyledons</taxon>
        <taxon>Gunneridae</taxon>
        <taxon>Pentapetalae</taxon>
        <taxon>asterids</taxon>
        <taxon>lamiids</taxon>
        <taxon>Boraginales</taxon>
        <taxon>Boraginaceae</taxon>
        <taxon>Boraginoideae</taxon>
        <taxon>Lithospermeae</taxon>
        <taxon>Lithospermum</taxon>
    </lineage>
</organism>
<evidence type="ECO:0000256" key="1">
    <source>
        <dbReference type="SAM" id="MobiDB-lite"/>
    </source>
</evidence>